<evidence type="ECO:0000313" key="2">
    <source>
        <dbReference type="EMBL" id="OIQ78651.1"/>
    </source>
</evidence>
<dbReference type="Gene3D" id="1.10.40.30">
    <property type="entry name" value="Fumarase/aspartase (C-terminal domain)"/>
    <property type="match status" value="1"/>
</dbReference>
<feature type="domain" description="Argininosuccinate lyase C-terminal" evidence="1">
    <location>
        <begin position="85"/>
        <end position="152"/>
    </location>
</feature>
<dbReference type="EMBL" id="MLJW01001361">
    <property type="protein sequence ID" value="OIQ78651.1"/>
    <property type="molecule type" value="Genomic_DNA"/>
</dbReference>
<dbReference type="GO" id="GO:0005829">
    <property type="term" value="C:cytosol"/>
    <property type="evidence" value="ECO:0007669"/>
    <property type="project" value="TreeGrafter"/>
</dbReference>
<accession>A0A1J5QMB5</accession>
<dbReference type="InterPro" id="IPR029419">
    <property type="entry name" value="Arg_succ_lyase_C"/>
</dbReference>
<evidence type="ECO:0000259" key="1">
    <source>
        <dbReference type="Pfam" id="PF14698"/>
    </source>
</evidence>
<organism evidence="2">
    <name type="scientific">mine drainage metagenome</name>
    <dbReference type="NCBI Taxonomy" id="410659"/>
    <lineage>
        <taxon>unclassified sequences</taxon>
        <taxon>metagenomes</taxon>
        <taxon>ecological metagenomes</taxon>
    </lineage>
</organism>
<reference evidence="2" key="1">
    <citation type="submission" date="2016-10" db="EMBL/GenBank/DDBJ databases">
        <title>Sequence of Gallionella enrichment culture.</title>
        <authorList>
            <person name="Poehlein A."/>
            <person name="Muehling M."/>
            <person name="Daniel R."/>
        </authorList>
    </citation>
    <scope>NUCLEOTIDE SEQUENCE</scope>
</reference>
<proteinExistence type="predicted"/>
<name>A0A1J5QMB5_9ZZZZ</name>
<dbReference type="Gene3D" id="1.20.200.10">
    <property type="entry name" value="Fumarase/aspartase (Central domain)"/>
    <property type="match status" value="1"/>
</dbReference>
<gene>
    <name evidence="2" type="primary">argH_3</name>
    <name evidence="2" type="ORF">GALL_396350</name>
</gene>
<comment type="caution">
    <text evidence="2">The sequence shown here is derived from an EMBL/GenBank/DDBJ whole genome shotgun (WGS) entry which is preliminary data.</text>
</comment>
<dbReference type="GO" id="GO:0042450">
    <property type="term" value="P:L-arginine biosynthetic process via ornithine"/>
    <property type="evidence" value="ECO:0007669"/>
    <property type="project" value="InterPro"/>
</dbReference>
<protein>
    <submittedName>
        <fullName evidence="2">Argininosuccinate lyase</fullName>
        <ecNumber evidence="2">4.3.2.1</ecNumber>
    </submittedName>
</protein>
<dbReference type="FunFam" id="1.10.40.30:FF:000001">
    <property type="entry name" value="Argininosuccinate lyase"/>
    <property type="match status" value="1"/>
</dbReference>
<dbReference type="PANTHER" id="PTHR43814">
    <property type="entry name" value="ARGININOSUCCINATE LYASE"/>
    <property type="match status" value="1"/>
</dbReference>
<dbReference type="Pfam" id="PF14698">
    <property type="entry name" value="ASL_C2"/>
    <property type="match status" value="1"/>
</dbReference>
<dbReference type="InterPro" id="IPR009049">
    <property type="entry name" value="Argininosuccinate_lyase"/>
</dbReference>
<dbReference type="EC" id="4.3.2.1" evidence="2"/>
<dbReference type="PANTHER" id="PTHR43814:SF1">
    <property type="entry name" value="ARGININOSUCCINATE LYASE"/>
    <property type="match status" value="1"/>
</dbReference>
<sequence>MPQKKNPDVAELARGKSGRLVGNLTGFLVTLKGLPFAYNRDLQEDKEPIFDSLDTLQLLLPAVTGMIATCEFDREKMARSAPEGFALATEIADWLVRKGMPFRNAHEVAGECVRFCEGKGIELDQMTDADLAAVSPLLTAEVRDVLTAEGAVGSRSAFGGTAPVRVRQQLADLAEGIERDRAWANSVS</sequence>
<dbReference type="SUPFAM" id="SSF48557">
    <property type="entry name" value="L-aspartase-like"/>
    <property type="match status" value="1"/>
</dbReference>
<keyword evidence="2" id="KW-0456">Lyase</keyword>
<dbReference type="GO" id="GO:0004056">
    <property type="term" value="F:argininosuccinate lyase activity"/>
    <property type="evidence" value="ECO:0007669"/>
    <property type="project" value="UniProtKB-EC"/>
</dbReference>
<dbReference type="AlphaFoldDB" id="A0A1J5QMB5"/>
<dbReference type="InterPro" id="IPR008948">
    <property type="entry name" value="L-Aspartase-like"/>
</dbReference>